<reference evidence="3" key="1">
    <citation type="submission" date="2010-05" db="EMBL/GenBank/DDBJ databases">
        <title>The genome sequence of Magnaporthe poae strain ATCC 64411.</title>
        <authorList>
            <person name="Ma L.-J."/>
            <person name="Dead R."/>
            <person name="Young S."/>
            <person name="Zeng Q."/>
            <person name="Koehrsen M."/>
            <person name="Alvarado L."/>
            <person name="Berlin A."/>
            <person name="Chapman S.B."/>
            <person name="Chen Z."/>
            <person name="Freedman E."/>
            <person name="Gellesch M."/>
            <person name="Goldberg J."/>
            <person name="Griggs A."/>
            <person name="Gujja S."/>
            <person name="Heilman E.R."/>
            <person name="Heiman D."/>
            <person name="Hepburn T."/>
            <person name="Howarth C."/>
            <person name="Jen D."/>
            <person name="Larson L."/>
            <person name="Mehta T."/>
            <person name="Neiman D."/>
            <person name="Pearson M."/>
            <person name="Roberts A."/>
            <person name="Saif S."/>
            <person name="Shea T."/>
            <person name="Shenoy N."/>
            <person name="Sisk P."/>
            <person name="Stolte C."/>
            <person name="Sykes S."/>
            <person name="Walk T."/>
            <person name="White J."/>
            <person name="Yandava C."/>
            <person name="Haas B."/>
            <person name="Nusbaum C."/>
            <person name="Birren B."/>
        </authorList>
    </citation>
    <scope>NUCLEOTIDE SEQUENCE [LARGE SCALE GENOMIC DNA]</scope>
    <source>
        <strain evidence="3">ATCC 64411 / 73-15</strain>
    </source>
</reference>
<organism evidence="2 3">
    <name type="scientific">Magnaporthiopsis poae (strain ATCC 64411 / 73-15)</name>
    <name type="common">Kentucky bluegrass fungus</name>
    <name type="synonym">Magnaporthe poae</name>
    <dbReference type="NCBI Taxonomy" id="644358"/>
    <lineage>
        <taxon>Eukaryota</taxon>
        <taxon>Fungi</taxon>
        <taxon>Dikarya</taxon>
        <taxon>Ascomycota</taxon>
        <taxon>Pezizomycotina</taxon>
        <taxon>Sordariomycetes</taxon>
        <taxon>Sordariomycetidae</taxon>
        <taxon>Magnaporthales</taxon>
        <taxon>Magnaporthaceae</taxon>
        <taxon>Magnaporthiopsis</taxon>
    </lineage>
</organism>
<dbReference type="EnsemblFungi" id="MAPG_10909T0">
    <property type="protein sequence ID" value="MAPG_10909T0"/>
    <property type="gene ID" value="MAPG_10909"/>
</dbReference>
<dbReference type="SUPFAM" id="SSF56112">
    <property type="entry name" value="Protein kinase-like (PK-like)"/>
    <property type="match status" value="1"/>
</dbReference>
<dbReference type="Gene3D" id="1.10.510.10">
    <property type="entry name" value="Transferase(Phosphotransferase) domain 1"/>
    <property type="match status" value="1"/>
</dbReference>
<dbReference type="InterPro" id="IPR011009">
    <property type="entry name" value="Kinase-like_dom_sf"/>
</dbReference>
<dbReference type="EMBL" id="GL876978">
    <property type="protein sequence ID" value="KLU91961.1"/>
    <property type="molecule type" value="Genomic_DNA"/>
</dbReference>
<dbReference type="VEuPathDB" id="FungiDB:MAPG_10909"/>
<sequence length="320" mass="35102">MAKPTVDFAALTRNEQLGGEGCATRVRFHDGPAGLHVFKGMDFRTYLTHCDDEGDKTVRHTIDCRPNSEALLFKIPPHPSIRPAPSVFVTAPGGHAGRCTPSATPLQLVPTLRPRAFKTWLAAAPVPRKLIHAENPDFGRGVFTITRPNGDGTPVVCGSLQPFYSHGDAGGAIEESNKSGQKIPPELKAKWCGDMAEAVAYTHRVAKTYHMDIKPGNFLIADGEKRLVLCDREQPTPPGPGAGRGLQPWEDDVDAPSTPDMDFDVVEHPNDLVTDWEGTEDIPESWKQMVDRCLSPDPNERPDVVEVVCFFKPRGLLRED</sequence>
<evidence type="ECO:0008006" key="4">
    <source>
        <dbReference type="Google" id="ProtNLM"/>
    </source>
</evidence>
<accession>A0A0C4EDU8</accession>
<dbReference type="OrthoDB" id="4062651at2759"/>
<reference evidence="1" key="3">
    <citation type="submission" date="2011-03" db="EMBL/GenBank/DDBJ databases">
        <title>Annotation of Magnaporthe poae ATCC 64411.</title>
        <authorList>
            <person name="Ma L.-J."/>
            <person name="Dead R."/>
            <person name="Young S.K."/>
            <person name="Zeng Q."/>
            <person name="Gargeya S."/>
            <person name="Fitzgerald M."/>
            <person name="Haas B."/>
            <person name="Abouelleil A."/>
            <person name="Alvarado L."/>
            <person name="Arachchi H.M."/>
            <person name="Berlin A."/>
            <person name="Brown A."/>
            <person name="Chapman S.B."/>
            <person name="Chen Z."/>
            <person name="Dunbar C."/>
            <person name="Freedman E."/>
            <person name="Gearin G."/>
            <person name="Gellesch M."/>
            <person name="Goldberg J."/>
            <person name="Griggs A."/>
            <person name="Gujja S."/>
            <person name="Heiman D."/>
            <person name="Howarth C."/>
            <person name="Larson L."/>
            <person name="Lui A."/>
            <person name="MacDonald P.J.P."/>
            <person name="Mehta T."/>
            <person name="Montmayeur A."/>
            <person name="Murphy C."/>
            <person name="Neiman D."/>
            <person name="Pearson M."/>
            <person name="Priest M."/>
            <person name="Roberts A."/>
            <person name="Saif S."/>
            <person name="Shea T."/>
            <person name="Shenoy N."/>
            <person name="Sisk P."/>
            <person name="Stolte C."/>
            <person name="Sykes S."/>
            <person name="Yandava C."/>
            <person name="Wortman J."/>
            <person name="Nusbaum C."/>
            <person name="Birren B."/>
        </authorList>
    </citation>
    <scope>NUCLEOTIDE SEQUENCE</scope>
    <source>
        <strain evidence="1">ATCC 64411</strain>
    </source>
</reference>
<keyword evidence="3" id="KW-1185">Reference proteome</keyword>
<dbReference type="AlphaFoldDB" id="A0A0C4EDU8"/>
<dbReference type="EMBL" id="ADBL01002685">
    <property type="status" value="NOT_ANNOTATED_CDS"/>
    <property type="molecule type" value="Genomic_DNA"/>
</dbReference>
<evidence type="ECO:0000313" key="3">
    <source>
        <dbReference type="Proteomes" id="UP000011715"/>
    </source>
</evidence>
<reference evidence="2" key="5">
    <citation type="submission" date="2015-06" db="UniProtKB">
        <authorList>
            <consortium name="EnsemblFungi"/>
        </authorList>
    </citation>
    <scope>IDENTIFICATION</scope>
    <source>
        <strain evidence="2">ATCC 64411</strain>
    </source>
</reference>
<reference evidence="1" key="2">
    <citation type="submission" date="2010-05" db="EMBL/GenBank/DDBJ databases">
        <title>The Genome Sequence of Magnaporthe poae strain ATCC 64411.</title>
        <authorList>
            <consortium name="The Broad Institute Genome Sequencing Platform"/>
            <consortium name="Broad Institute Genome Sequencing Center for Infectious Disease"/>
            <person name="Ma L.-J."/>
            <person name="Dead R."/>
            <person name="Young S."/>
            <person name="Zeng Q."/>
            <person name="Koehrsen M."/>
            <person name="Alvarado L."/>
            <person name="Berlin A."/>
            <person name="Chapman S.B."/>
            <person name="Chen Z."/>
            <person name="Freedman E."/>
            <person name="Gellesch M."/>
            <person name="Goldberg J."/>
            <person name="Griggs A."/>
            <person name="Gujja S."/>
            <person name="Heilman E.R."/>
            <person name="Heiman D."/>
            <person name="Hepburn T."/>
            <person name="Howarth C."/>
            <person name="Jen D."/>
            <person name="Larson L."/>
            <person name="Mehta T."/>
            <person name="Neiman D."/>
            <person name="Pearson M."/>
            <person name="Roberts A."/>
            <person name="Saif S."/>
            <person name="Shea T."/>
            <person name="Shenoy N."/>
            <person name="Sisk P."/>
            <person name="Stolte C."/>
            <person name="Sykes S."/>
            <person name="Walk T."/>
            <person name="White J."/>
            <person name="Yandava C."/>
            <person name="Haas B."/>
            <person name="Nusbaum C."/>
            <person name="Birren B."/>
        </authorList>
    </citation>
    <scope>NUCLEOTIDE SEQUENCE</scope>
    <source>
        <strain evidence="1">ATCC 64411</strain>
    </source>
</reference>
<dbReference type="EMBL" id="ADBL01002686">
    <property type="status" value="NOT_ANNOTATED_CDS"/>
    <property type="molecule type" value="Genomic_DNA"/>
</dbReference>
<dbReference type="eggNOG" id="ENOG502T4C6">
    <property type="taxonomic scope" value="Eukaryota"/>
</dbReference>
<proteinExistence type="predicted"/>
<dbReference type="OMA" id="VFKGMDF"/>
<protein>
    <recommendedName>
        <fullName evidence="4">Protein kinase domain-containing protein</fullName>
    </recommendedName>
</protein>
<gene>
    <name evidence="1" type="ORF">MAPG_10909</name>
</gene>
<evidence type="ECO:0000313" key="1">
    <source>
        <dbReference type="EMBL" id="KLU91961.1"/>
    </source>
</evidence>
<dbReference type="Proteomes" id="UP000011715">
    <property type="component" value="Unassembled WGS sequence"/>
</dbReference>
<name>A0A0C4EDU8_MAGP6</name>
<evidence type="ECO:0000313" key="2">
    <source>
        <dbReference type="EnsemblFungi" id="MAPG_10909T0"/>
    </source>
</evidence>
<reference evidence="2" key="4">
    <citation type="journal article" date="2015" name="G3 (Bethesda)">
        <title>Genome sequences of three phytopathogenic species of the Magnaporthaceae family of fungi.</title>
        <authorList>
            <person name="Okagaki L.H."/>
            <person name="Nunes C.C."/>
            <person name="Sailsbery J."/>
            <person name="Clay B."/>
            <person name="Brown D."/>
            <person name="John T."/>
            <person name="Oh Y."/>
            <person name="Young N."/>
            <person name="Fitzgerald M."/>
            <person name="Haas B.J."/>
            <person name="Zeng Q."/>
            <person name="Young S."/>
            <person name="Adiconis X."/>
            <person name="Fan L."/>
            <person name="Levin J.Z."/>
            <person name="Mitchell T.K."/>
            <person name="Okubara P.A."/>
            <person name="Farman M.L."/>
            <person name="Kohn L.M."/>
            <person name="Birren B."/>
            <person name="Ma L.-J."/>
            <person name="Dean R.A."/>
        </authorList>
    </citation>
    <scope>NUCLEOTIDE SEQUENCE</scope>
    <source>
        <strain evidence="2">ATCC 64411 / 73-15</strain>
    </source>
</reference>